<evidence type="ECO:0000313" key="2">
    <source>
        <dbReference type="Proteomes" id="UP000194350"/>
    </source>
</evidence>
<reference evidence="1 2" key="1">
    <citation type="submission" date="2016-10" db="EMBL/GenBank/DDBJ databases">
        <title>Systematic genetic and metabolomic analysis of Xenorhabdus and Photorhabdus spp., highlights the requirements for a dual symbiotic and pathogenic life style.</title>
        <authorList>
            <person name="Tobias N.J."/>
            <person name="Wolff H."/>
            <person name="Djahanschiri B."/>
            <person name="Pidot S.J."/>
            <person name="Stinear T.P."/>
            <person name="Ebersberger I."/>
            <person name="Bode H.B."/>
        </authorList>
    </citation>
    <scope>NUCLEOTIDE SEQUENCE [LARGE SCALE GENOMIC DNA]</scope>
    <source>
        <strain evidence="1 2">DSM 22392</strain>
    </source>
</reference>
<organism evidence="1 2">
    <name type="scientific">Xenorhabdus vietnamensis</name>
    <dbReference type="NCBI Taxonomy" id="351656"/>
    <lineage>
        <taxon>Bacteria</taxon>
        <taxon>Pseudomonadati</taxon>
        <taxon>Pseudomonadota</taxon>
        <taxon>Gammaproteobacteria</taxon>
        <taxon>Enterobacterales</taxon>
        <taxon>Morganellaceae</taxon>
        <taxon>Xenorhabdus</taxon>
    </lineage>
</organism>
<gene>
    <name evidence="1" type="ORF">Xvie_03598</name>
</gene>
<sequence length="100" mass="11583">MGLDIHITTTDDEVIHIVMSEDLHGSIFYTPETRWSSAKNLRKIKDYYEAYCVFKDEAAISFLEELSEMENRIIDGKNELREILEKVKGKKISSIRITGD</sequence>
<evidence type="ECO:0000313" key="1">
    <source>
        <dbReference type="EMBL" id="OTA14569.1"/>
    </source>
</evidence>
<name>A0A1Y2SA33_9GAMM</name>
<protein>
    <submittedName>
        <fullName evidence="1">Uncharacterized protein</fullName>
    </submittedName>
</protein>
<dbReference type="EMBL" id="MUBJ01000027">
    <property type="protein sequence ID" value="OTA14569.1"/>
    <property type="molecule type" value="Genomic_DNA"/>
</dbReference>
<dbReference type="Proteomes" id="UP000194350">
    <property type="component" value="Unassembled WGS sequence"/>
</dbReference>
<proteinExistence type="predicted"/>
<dbReference type="RefSeq" id="WP_086110502.1">
    <property type="nucleotide sequence ID" value="NZ_CAWNGD010000070.1"/>
</dbReference>
<dbReference type="OrthoDB" id="6424993at2"/>
<dbReference type="AlphaFoldDB" id="A0A1Y2SA33"/>
<accession>A0A1Y2SA33</accession>
<comment type="caution">
    <text evidence="1">The sequence shown here is derived from an EMBL/GenBank/DDBJ whole genome shotgun (WGS) entry which is preliminary data.</text>
</comment>
<keyword evidence="2" id="KW-1185">Reference proteome</keyword>